<comment type="caution">
    <text evidence="1">The sequence shown here is derived from an EMBL/GenBank/DDBJ whole genome shotgun (WGS) entry which is preliminary data.</text>
</comment>
<proteinExistence type="predicted"/>
<dbReference type="Proteomes" id="UP000194546">
    <property type="component" value="Unassembled WGS sequence"/>
</dbReference>
<dbReference type="AlphaFoldDB" id="A0A242N9N6"/>
<organism evidence="1 2">
    <name type="scientific">Caballeronia sordidicola</name>
    <name type="common">Burkholderia sordidicola</name>
    <dbReference type="NCBI Taxonomy" id="196367"/>
    <lineage>
        <taxon>Bacteria</taxon>
        <taxon>Pseudomonadati</taxon>
        <taxon>Pseudomonadota</taxon>
        <taxon>Betaproteobacteria</taxon>
        <taxon>Burkholderiales</taxon>
        <taxon>Burkholderiaceae</taxon>
        <taxon>Caballeronia</taxon>
    </lineage>
</organism>
<protein>
    <submittedName>
        <fullName evidence="1">Uncharacterized protein</fullName>
    </submittedName>
</protein>
<evidence type="ECO:0000313" key="2">
    <source>
        <dbReference type="Proteomes" id="UP000194546"/>
    </source>
</evidence>
<dbReference type="EMBL" id="NBTY01000006">
    <property type="protein sequence ID" value="OTP80367.1"/>
    <property type="molecule type" value="Genomic_DNA"/>
</dbReference>
<sequence length="42" mass="4847">MWIPATQQNLTKGFNNGQMTVKFPVWIYKLQIGQMPSPIDHS</sequence>
<reference evidence="1 2" key="1">
    <citation type="submission" date="2017-03" db="EMBL/GenBank/DDBJ databases">
        <title>Genome analysis of strain PAMC 26510.</title>
        <authorList>
            <person name="Oh H.-M."/>
            <person name="Yang J.-A."/>
        </authorList>
    </citation>
    <scope>NUCLEOTIDE SEQUENCE [LARGE SCALE GENOMIC DNA]</scope>
    <source>
        <strain evidence="1 2">PAMC 26510</strain>
    </source>
</reference>
<accession>A0A242N9N6</accession>
<gene>
    <name evidence="1" type="ORF">PAMC26510_01880</name>
</gene>
<evidence type="ECO:0000313" key="1">
    <source>
        <dbReference type="EMBL" id="OTP80367.1"/>
    </source>
</evidence>
<name>A0A242N9N6_CABSO</name>